<accession>A0A160DDV7</accession>
<dbReference type="EMBL" id="KU998242">
    <property type="protein sequence ID" value="ANA86016.1"/>
    <property type="molecule type" value="Genomic_DNA"/>
</dbReference>
<dbReference type="GeneID" id="28803077"/>
<dbReference type="InterPro" id="IPR008822">
    <property type="entry name" value="Endonuclease_RusA-like"/>
</dbReference>
<dbReference type="Proteomes" id="UP000203422">
    <property type="component" value="Segment"/>
</dbReference>
<evidence type="ECO:0000313" key="2">
    <source>
        <dbReference type="Proteomes" id="UP000203422"/>
    </source>
</evidence>
<dbReference type="GO" id="GO:0006281">
    <property type="term" value="P:DNA repair"/>
    <property type="evidence" value="ECO:0007669"/>
    <property type="project" value="InterPro"/>
</dbReference>
<dbReference type="Gene3D" id="3.30.1330.70">
    <property type="entry name" value="Holliday junction resolvase RusA"/>
    <property type="match status" value="1"/>
</dbReference>
<gene>
    <name evidence="1" type="primary">46</name>
    <name evidence="1" type="ORF">PBI_DEMOSTHENES_46</name>
</gene>
<organism evidence="1 2">
    <name type="scientific">Gordonia phage Demosthenes</name>
    <dbReference type="NCBI Taxonomy" id="1838067"/>
    <lineage>
        <taxon>Viruses</taxon>
        <taxon>Duplodnaviria</taxon>
        <taxon>Heunggongvirae</taxon>
        <taxon>Uroviricota</taxon>
        <taxon>Caudoviricetes</taxon>
        <taxon>Demosthenesvirus</taxon>
        <taxon>Demosthenesvirus demosthenes</taxon>
    </lineage>
</organism>
<reference evidence="1 2" key="1">
    <citation type="submission" date="2016-03" db="EMBL/GenBank/DDBJ databases">
        <authorList>
            <person name="Rimple P."/>
            <person name="Montgomery M.T."/>
            <person name="Guerrero C.A."/>
            <person name="Mavrich T.N."/>
            <person name="Pope W.H."/>
            <person name="Garlena R.A."/>
            <person name="Russell D.A."/>
            <person name="Jacobs-Sera D."/>
            <person name="Hendrix R.W."/>
            <person name="Hatfull G.F."/>
        </authorList>
    </citation>
    <scope>NUCLEOTIDE SEQUENCE [LARGE SCALE GENOMIC DNA]</scope>
</reference>
<dbReference type="GO" id="GO:0000287">
    <property type="term" value="F:magnesium ion binding"/>
    <property type="evidence" value="ECO:0007669"/>
    <property type="project" value="InterPro"/>
</dbReference>
<dbReference type="OrthoDB" id="13636at10239"/>
<name>A0A160DDV7_9CAUD</name>
<keyword evidence="2" id="KW-1185">Reference proteome</keyword>
<dbReference type="GO" id="GO:0006310">
    <property type="term" value="P:DNA recombination"/>
    <property type="evidence" value="ECO:0007669"/>
    <property type="project" value="InterPro"/>
</dbReference>
<dbReference type="InterPro" id="IPR036614">
    <property type="entry name" value="RusA-like_sf"/>
</dbReference>
<protein>
    <submittedName>
        <fullName evidence="1">RusA-like resolvase</fullName>
    </submittedName>
</protein>
<evidence type="ECO:0000313" key="1">
    <source>
        <dbReference type="EMBL" id="ANA86016.1"/>
    </source>
</evidence>
<dbReference type="RefSeq" id="YP_009276757.1">
    <property type="nucleotide sequence ID" value="NC_030944.1"/>
</dbReference>
<dbReference type="KEGG" id="vg:28803077"/>
<proteinExistence type="predicted"/>
<sequence>MTPTYRVWGIGLNPEPWAMGKPTMIFNPKTKKYWPKYSPNKTLKAYQDAVRAELQARDVQVEPGMYRLRFTFSRQLEIAVNRTSTSTSHVADTTNMQKATEDALQGVAIGNDRDVIDVGGRLAGPQMVSTVPYVIIEVWSQLETYELDPPLGDPAQEELKRVFQEFLQPEIIDNTWEP</sequence>
<dbReference type="Pfam" id="PF05866">
    <property type="entry name" value="RusA"/>
    <property type="match status" value="1"/>
</dbReference>